<evidence type="ECO:0000313" key="4">
    <source>
        <dbReference type="Proteomes" id="UP000269115"/>
    </source>
</evidence>
<dbReference type="InterPro" id="IPR006076">
    <property type="entry name" value="FAD-dep_OxRdtase"/>
</dbReference>
<evidence type="ECO:0000256" key="1">
    <source>
        <dbReference type="ARBA" id="ARBA00023002"/>
    </source>
</evidence>
<dbReference type="GO" id="GO:0015079">
    <property type="term" value="F:potassium ion transmembrane transporter activity"/>
    <property type="evidence" value="ECO:0007669"/>
    <property type="project" value="InterPro"/>
</dbReference>
<dbReference type="InterPro" id="IPR036188">
    <property type="entry name" value="FAD/NAD-bd_sf"/>
</dbReference>
<name>A0A9X8HLE8_PSEPU</name>
<evidence type="ECO:0000259" key="2">
    <source>
        <dbReference type="Pfam" id="PF01266"/>
    </source>
</evidence>
<proteinExistence type="predicted"/>
<comment type="caution">
    <text evidence="3">The sequence shown here is derived from an EMBL/GenBank/DDBJ whole genome shotgun (WGS) entry which is preliminary data.</text>
</comment>
<accession>A0A9X8HLE8</accession>
<dbReference type="EMBL" id="RJUR01000011">
    <property type="protein sequence ID" value="ROQ53497.1"/>
    <property type="molecule type" value="Genomic_DNA"/>
</dbReference>
<dbReference type="GO" id="GO:0005886">
    <property type="term" value="C:plasma membrane"/>
    <property type="evidence" value="ECO:0007669"/>
    <property type="project" value="InterPro"/>
</dbReference>
<protein>
    <submittedName>
        <fullName evidence="3">Glycine/D-amino acid oxidase-like deaminating enzyme</fullName>
    </submittedName>
</protein>
<evidence type="ECO:0000313" key="3">
    <source>
        <dbReference type="EMBL" id="ROQ53497.1"/>
    </source>
</evidence>
<dbReference type="SUPFAM" id="SSF51905">
    <property type="entry name" value="FAD/NAD(P)-binding domain"/>
    <property type="match status" value="1"/>
</dbReference>
<organism evidence="3 4">
    <name type="scientific">Pseudomonas putida</name>
    <name type="common">Arthrobacter siderocapsulatus</name>
    <dbReference type="NCBI Taxonomy" id="303"/>
    <lineage>
        <taxon>Bacteria</taxon>
        <taxon>Pseudomonadati</taxon>
        <taxon>Pseudomonadota</taxon>
        <taxon>Gammaproteobacteria</taxon>
        <taxon>Pseudomonadales</taxon>
        <taxon>Pseudomonadaceae</taxon>
        <taxon>Pseudomonas</taxon>
    </lineage>
</organism>
<dbReference type="Gene3D" id="3.50.50.60">
    <property type="entry name" value="FAD/NAD(P)-binding domain"/>
    <property type="match status" value="1"/>
</dbReference>
<keyword evidence="1" id="KW-0560">Oxidoreductase</keyword>
<dbReference type="Gene3D" id="3.30.9.10">
    <property type="entry name" value="D-Amino Acid Oxidase, subunit A, domain 2"/>
    <property type="match status" value="1"/>
</dbReference>
<reference evidence="3 4" key="1">
    <citation type="submission" date="2018-11" db="EMBL/GenBank/DDBJ databases">
        <title>Genomic analyses of the natural microbiome of Caenorhabditis elegans.</title>
        <authorList>
            <person name="Samuel B."/>
        </authorList>
    </citation>
    <scope>NUCLEOTIDE SEQUENCE [LARGE SCALE GENOMIC DNA]</scope>
    <source>
        <strain evidence="3 4">BIGb0473</strain>
    </source>
</reference>
<dbReference type="Proteomes" id="UP000269115">
    <property type="component" value="Unassembled WGS sequence"/>
</dbReference>
<dbReference type="Pfam" id="PF01266">
    <property type="entry name" value="DAO"/>
    <property type="match status" value="1"/>
</dbReference>
<dbReference type="GO" id="GO:0005737">
    <property type="term" value="C:cytoplasm"/>
    <property type="evidence" value="ECO:0007669"/>
    <property type="project" value="TreeGrafter"/>
</dbReference>
<sequence>MNKRIVVIGAGIVGASLAYHLAGKGAEVTVLDAGDVACGVTGRSFAWINTSHSATDPIAALRGAAIEQYRRLESELPGLAIRWSGALTYGVQAPSPSATLVSRERIRELEPNLRHPPLQASHAPDEGALDAVKATHALLAGARAKGATVLTHTQVVALATHGTRVTGVQTAAGIIETDMVVLAAGTGTAALTEAIGLPLPILASPAIFIRYAAPSGLVRSILSSPDMEVRQADDGTLLAAEDYLDDAPQNQPAALALRTAKVIRNELDGVTALQTQQACIGLRPMPADGIPIIGPLPSVAGVYVCTMHPGVVLAAVVGQLASEEIMQGKTSPALAPCRPERFFKDGAPSHHAFTARLD</sequence>
<dbReference type="AlphaFoldDB" id="A0A9X8HLE8"/>
<dbReference type="PRINTS" id="PR00335">
    <property type="entry name" value="KUPTAKETRKA"/>
</dbReference>
<dbReference type="PANTHER" id="PTHR13847:SF289">
    <property type="entry name" value="GLYCINE OXIDASE"/>
    <property type="match status" value="1"/>
</dbReference>
<feature type="domain" description="FAD dependent oxidoreductase" evidence="2">
    <location>
        <begin position="4"/>
        <end position="323"/>
    </location>
</feature>
<dbReference type="GO" id="GO:0016491">
    <property type="term" value="F:oxidoreductase activity"/>
    <property type="evidence" value="ECO:0007669"/>
    <property type="project" value="UniProtKB-KW"/>
</dbReference>
<gene>
    <name evidence="3" type="ORF">EDF85_1260</name>
</gene>
<dbReference type="PANTHER" id="PTHR13847">
    <property type="entry name" value="SARCOSINE DEHYDROGENASE-RELATED"/>
    <property type="match status" value="1"/>
</dbReference>
<dbReference type="RefSeq" id="WP_123752554.1">
    <property type="nucleotide sequence ID" value="NZ_RJUR01000011.1"/>
</dbReference>
<dbReference type="InterPro" id="IPR006036">
    <property type="entry name" value="K_uptake_TrkA"/>
</dbReference>